<dbReference type="OrthoDB" id="19209at2759"/>
<comment type="caution">
    <text evidence="10">The sequence shown here is derived from an EMBL/GenBank/DDBJ whole genome shotgun (WGS) entry which is preliminary data.</text>
</comment>
<evidence type="ECO:0000256" key="1">
    <source>
        <dbReference type="ARBA" id="ARBA00004496"/>
    </source>
</evidence>
<dbReference type="Proteomes" id="UP000783686">
    <property type="component" value="Unassembled WGS sequence"/>
</dbReference>
<comment type="subunit">
    <text evidence="8">Heterodimer with SRP9; binds RNA as heterodimer. Component of a signal recognition particle (SRP) complex that consists of a 7SL RNA molecule of 300 nucleotides and six protein subunits: SRP72, SRP68, SRP54, SRP19, SRP14 and SRP9.</text>
</comment>
<feature type="region of interest" description="Disordered" evidence="9">
    <location>
        <begin position="32"/>
        <end position="70"/>
    </location>
</feature>
<dbReference type="GO" id="GO:0006614">
    <property type="term" value="P:SRP-dependent cotranslational protein targeting to membrane"/>
    <property type="evidence" value="ECO:0007669"/>
    <property type="project" value="UniProtKB-UniRule"/>
</dbReference>
<comment type="similarity">
    <text evidence="2 8">Belongs to the SRP14 family.</text>
</comment>
<sequence>MTLLDQHLFLNNLEKYFIKSRQGGPPAVRLTIKPYDGRTKPAPRSAEKQAKLGKRAKKTQKRKRAEEPPKENLCLIRAKIGDEHISTVLRAKEVNRFHIQYMGLLREHMNTLQKPAKEKKTARRVAKAN</sequence>
<dbReference type="GO" id="GO:0005786">
    <property type="term" value="C:signal recognition particle, endoplasmic reticulum targeting"/>
    <property type="evidence" value="ECO:0007669"/>
    <property type="project" value="UniProtKB-UniRule"/>
</dbReference>
<dbReference type="GO" id="GO:0008312">
    <property type="term" value="F:7S RNA binding"/>
    <property type="evidence" value="ECO:0007669"/>
    <property type="project" value="UniProtKB-UniRule"/>
</dbReference>
<evidence type="ECO:0000256" key="7">
    <source>
        <dbReference type="ARBA" id="ARBA00023274"/>
    </source>
</evidence>
<evidence type="ECO:0000256" key="6">
    <source>
        <dbReference type="ARBA" id="ARBA00023135"/>
    </source>
</evidence>
<dbReference type="SUPFAM" id="SSF54762">
    <property type="entry name" value="Signal recognition particle alu RNA binding heterodimer, SRP9/14"/>
    <property type="match status" value="1"/>
</dbReference>
<comment type="subcellular location">
    <subcellularLocation>
        <location evidence="1 8">Cytoplasm</location>
    </subcellularLocation>
</comment>
<evidence type="ECO:0000256" key="3">
    <source>
        <dbReference type="ARBA" id="ARBA00017926"/>
    </source>
</evidence>
<accession>A0A811L9X7</accession>
<keyword evidence="6 8" id="KW-0733">Signal recognition particle</keyword>
<evidence type="ECO:0000256" key="9">
    <source>
        <dbReference type="SAM" id="MobiDB-lite"/>
    </source>
</evidence>
<evidence type="ECO:0000256" key="2">
    <source>
        <dbReference type="ARBA" id="ARBA00010349"/>
    </source>
</evidence>
<keyword evidence="7 8" id="KW-0687">Ribonucleoprotein</keyword>
<dbReference type="Gene3D" id="3.30.720.10">
    <property type="entry name" value="Signal recognition particle alu RNA binding heterodimer, srp9/1"/>
    <property type="match status" value="1"/>
</dbReference>
<proteinExistence type="inferred from homology"/>
<dbReference type="AlphaFoldDB" id="A0A811L9X7"/>
<dbReference type="EMBL" id="CAJFCW020000005">
    <property type="protein sequence ID" value="CAG9119853.1"/>
    <property type="molecule type" value="Genomic_DNA"/>
</dbReference>
<feature type="compositionally biased region" description="Basic and acidic residues" evidence="9">
    <location>
        <begin position="35"/>
        <end position="50"/>
    </location>
</feature>
<evidence type="ECO:0000256" key="4">
    <source>
        <dbReference type="ARBA" id="ARBA00022490"/>
    </source>
</evidence>
<dbReference type="GO" id="GO:0030942">
    <property type="term" value="F:endoplasmic reticulum signal peptide binding"/>
    <property type="evidence" value="ECO:0007669"/>
    <property type="project" value="UniProtKB-UniRule"/>
</dbReference>
<dbReference type="EMBL" id="CAJFDH010000005">
    <property type="protein sequence ID" value="CAD5224420.1"/>
    <property type="molecule type" value="Genomic_DNA"/>
</dbReference>
<dbReference type="InterPro" id="IPR003210">
    <property type="entry name" value="Signal_recog_particle_SRP14"/>
</dbReference>
<name>A0A811L9X7_9BILA</name>
<reference evidence="10" key="1">
    <citation type="submission" date="2020-09" db="EMBL/GenBank/DDBJ databases">
        <authorList>
            <person name="Kikuchi T."/>
        </authorList>
    </citation>
    <scope>NUCLEOTIDE SEQUENCE</scope>
    <source>
        <strain evidence="10">SH1</strain>
    </source>
</reference>
<dbReference type="InterPro" id="IPR009018">
    <property type="entry name" value="Signal_recog_particle_SRP9/14"/>
</dbReference>
<evidence type="ECO:0000313" key="10">
    <source>
        <dbReference type="EMBL" id="CAD5224420.1"/>
    </source>
</evidence>
<organism evidence="10 11">
    <name type="scientific">Bursaphelenchus okinawaensis</name>
    <dbReference type="NCBI Taxonomy" id="465554"/>
    <lineage>
        <taxon>Eukaryota</taxon>
        <taxon>Metazoa</taxon>
        <taxon>Ecdysozoa</taxon>
        <taxon>Nematoda</taxon>
        <taxon>Chromadorea</taxon>
        <taxon>Rhabditida</taxon>
        <taxon>Tylenchina</taxon>
        <taxon>Tylenchomorpha</taxon>
        <taxon>Aphelenchoidea</taxon>
        <taxon>Aphelenchoididae</taxon>
        <taxon>Bursaphelenchus</taxon>
    </lineage>
</organism>
<evidence type="ECO:0000256" key="5">
    <source>
        <dbReference type="ARBA" id="ARBA00022884"/>
    </source>
</evidence>
<feature type="compositionally biased region" description="Basic residues" evidence="9">
    <location>
        <begin position="51"/>
        <end position="63"/>
    </location>
</feature>
<comment type="function">
    <text evidence="8">Component of the signal recognition particle (SRP) complex, a ribonucleoprotein complex that mediates the cotranslational targeting of secretory and membrane proteins to the endoplasmic reticulum (ER). SRP9 together with SRP14 and the Alu portion of the SRP RNA, constitutes the elongation arrest domain of SRP. The complex of SRP9 and SRP14 is required for SRP RNA binding.</text>
</comment>
<keyword evidence="5 8" id="KW-0694">RNA-binding</keyword>
<keyword evidence="11" id="KW-1185">Reference proteome</keyword>
<evidence type="ECO:0000256" key="8">
    <source>
        <dbReference type="RuleBase" id="RU368100"/>
    </source>
</evidence>
<dbReference type="PANTHER" id="PTHR12013">
    <property type="entry name" value="SIGNAL RECOGNITION PARTICLE 14 KD PROTEIN"/>
    <property type="match status" value="1"/>
</dbReference>
<gene>
    <name evidence="10" type="ORF">BOKJ2_LOCUS11070</name>
</gene>
<protein>
    <recommendedName>
        <fullName evidence="3 8">Signal recognition particle 14 kDa protein</fullName>
        <shortName evidence="8">SRP14</shortName>
    </recommendedName>
</protein>
<keyword evidence="4 8" id="KW-0963">Cytoplasm</keyword>
<dbReference type="Pfam" id="PF02290">
    <property type="entry name" value="SRP14"/>
    <property type="match status" value="1"/>
</dbReference>
<evidence type="ECO:0000313" key="11">
    <source>
        <dbReference type="Proteomes" id="UP000614601"/>
    </source>
</evidence>
<dbReference type="Proteomes" id="UP000614601">
    <property type="component" value="Unassembled WGS sequence"/>
</dbReference>